<accession>A0A059B3D3</accession>
<evidence type="ECO:0000256" key="1">
    <source>
        <dbReference type="SAM" id="Phobius"/>
    </source>
</evidence>
<keyword evidence="1" id="KW-1133">Transmembrane helix</keyword>
<proteinExistence type="predicted"/>
<evidence type="ECO:0000313" key="2">
    <source>
        <dbReference type="EMBL" id="KCW60391.1"/>
    </source>
</evidence>
<reference evidence="2" key="1">
    <citation type="submission" date="2013-07" db="EMBL/GenBank/DDBJ databases">
        <title>The genome of Eucalyptus grandis.</title>
        <authorList>
            <person name="Schmutz J."/>
            <person name="Hayes R."/>
            <person name="Myburg A."/>
            <person name="Tuskan G."/>
            <person name="Grattapaglia D."/>
            <person name="Rokhsar D.S."/>
        </authorList>
    </citation>
    <scope>NUCLEOTIDE SEQUENCE</scope>
    <source>
        <tissue evidence="2">Leaf extractions</tissue>
    </source>
</reference>
<dbReference type="Gramene" id="KCW60391">
    <property type="protein sequence ID" value="KCW60391"/>
    <property type="gene ID" value="EUGRSUZ_H03107"/>
</dbReference>
<gene>
    <name evidence="2" type="ORF">EUGRSUZ_H03107</name>
</gene>
<dbReference type="InParanoid" id="A0A059B3D3"/>
<feature type="transmembrane region" description="Helical" evidence="1">
    <location>
        <begin position="45"/>
        <end position="65"/>
    </location>
</feature>
<name>A0A059B3D3_EUCGR</name>
<organism evidence="2">
    <name type="scientific">Eucalyptus grandis</name>
    <name type="common">Flooded gum</name>
    <dbReference type="NCBI Taxonomy" id="71139"/>
    <lineage>
        <taxon>Eukaryota</taxon>
        <taxon>Viridiplantae</taxon>
        <taxon>Streptophyta</taxon>
        <taxon>Embryophyta</taxon>
        <taxon>Tracheophyta</taxon>
        <taxon>Spermatophyta</taxon>
        <taxon>Magnoliopsida</taxon>
        <taxon>eudicotyledons</taxon>
        <taxon>Gunneridae</taxon>
        <taxon>Pentapetalae</taxon>
        <taxon>rosids</taxon>
        <taxon>malvids</taxon>
        <taxon>Myrtales</taxon>
        <taxon>Myrtaceae</taxon>
        <taxon>Myrtoideae</taxon>
        <taxon>Eucalypteae</taxon>
        <taxon>Eucalyptus</taxon>
    </lineage>
</organism>
<dbReference type="EMBL" id="KK198760">
    <property type="protein sequence ID" value="KCW60391.1"/>
    <property type="molecule type" value="Genomic_DNA"/>
</dbReference>
<protein>
    <submittedName>
        <fullName evidence="2">Uncharacterized protein</fullName>
    </submittedName>
</protein>
<sequence length="66" mass="7480">MHNSYISTSLPGTTNIYSIKFNHIWMLCRGANALKNYTVQMCPTVMVMGIISLLSIHSSLIFWLIC</sequence>
<dbReference type="AlphaFoldDB" id="A0A059B3D3"/>
<keyword evidence="1" id="KW-0472">Membrane</keyword>
<keyword evidence="1" id="KW-0812">Transmembrane</keyword>